<accession>A0A544QVX6</accession>
<reference evidence="14 15" key="1">
    <citation type="submission" date="2019-02" db="EMBL/GenBank/DDBJ databases">
        <title>Peptostreptococcaceae bacterium ZHW00191 nov., a new bacterium isolated from the human gut.</title>
        <authorList>
            <person name="Zhou H.-W."/>
            <person name="Chen X.-J."/>
        </authorList>
    </citation>
    <scope>NUCLEOTIDE SEQUENCE [LARGE SCALE GENOMIC DNA]</scope>
    <source>
        <strain evidence="14 15">ZHW00191</strain>
    </source>
</reference>
<sequence>MKYGFIGVGNMSSAIIRGMCAGDKFNNEDILGYNRTAAKVEKLSAEYGVTTCYSTQELVEKSDVIVLGVKPQMLPSVLPEVKKYMKDGQLIVSIAAGKEISYLKEELGENVHVIRVMPNVNSRVLSSTSCYTASEDSTEEEIKAVEEMFGAVGSIIKLTEDQFGIFSAVGGASPAFTYMYIDALARGGVKAGMPKDLALKIAADSVMGSAKMVLESGKHPYALVDEVCSPGGTTIEGVCTLHEKAFMDAAEKAVTAVIEKDNRLK</sequence>
<comment type="pathway">
    <text evidence="9">Amino-acid biosynthesis; L-proline biosynthesis; L-proline from L-glutamate 5-semialdehyde: step 1/1.</text>
</comment>
<dbReference type="GO" id="GO:0004735">
    <property type="term" value="F:pyrroline-5-carboxylate reductase activity"/>
    <property type="evidence" value="ECO:0007669"/>
    <property type="project" value="UniProtKB-UniRule"/>
</dbReference>
<dbReference type="HAMAP" id="MF_01925">
    <property type="entry name" value="P5C_reductase"/>
    <property type="match status" value="1"/>
</dbReference>
<dbReference type="FunFam" id="1.10.3730.10:FF:000001">
    <property type="entry name" value="Pyrroline-5-carboxylate reductase"/>
    <property type="match status" value="1"/>
</dbReference>
<comment type="function">
    <text evidence="8 9">Catalyzes the reduction of 1-pyrroline-5-carboxylate (PCA) to L-proline.</text>
</comment>
<evidence type="ECO:0000256" key="4">
    <source>
        <dbReference type="ARBA" id="ARBA00022605"/>
    </source>
</evidence>
<dbReference type="FunFam" id="3.40.50.720:FF:000190">
    <property type="entry name" value="Pyrroline-5-carboxylate reductase"/>
    <property type="match status" value="1"/>
</dbReference>
<dbReference type="Gene3D" id="3.40.50.720">
    <property type="entry name" value="NAD(P)-binding Rossmann-like Domain"/>
    <property type="match status" value="1"/>
</dbReference>
<dbReference type="Pfam" id="PF14748">
    <property type="entry name" value="P5CR_dimer"/>
    <property type="match status" value="1"/>
</dbReference>
<evidence type="ECO:0000256" key="7">
    <source>
        <dbReference type="ARBA" id="ARBA00023002"/>
    </source>
</evidence>
<gene>
    <name evidence="9 14" type="primary">proC</name>
    <name evidence="14" type="ORF">EXD82_04265</name>
</gene>
<organism evidence="14 15">
    <name type="scientific">Peptacetobacter hominis</name>
    <dbReference type="NCBI Taxonomy" id="2743610"/>
    <lineage>
        <taxon>Bacteria</taxon>
        <taxon>Bacillati</taxon>
        <taxon>Bacillota</taxon>
        <taxon>Clostridia</taxon>
        <taxon>Peptostreptococcales</taxon>
        <taxon>Peptostreptococcaceae</taxon>
        <taxon>Peptacetobacter</taxon>
    </lineage>
</organism>
<feature type="domain" description="Pyrroline-5-carboxylate reductase dimerisation" evidence="13">
    <location>
        <begin position="160"/>
        <end position="263"/>
    </location>
</feature>
<dbReference type="RefSeq" id="WP_142535674.1">
    <property type="nucleotide sequence ID" value="NZ_SGJB01000006.1"/>
</dbReference>
<evidence type="ECO:0000256" key="9">
    <source>
        <dbReference type="HAMAP-Rule" id="MF_01925"/>
    </source>
</evidence>
<dbReference type="InterPro" id="IPR008927">
    <property type="entry name" value="6-PGluconate_DH-like_C_sf"/>
</dbReference>
<evidence type="ECO:0000256" key="5">
    <source>
        <dbReference type="ARBA" id="ARBA00022650"/>
    </source>
</evidence>
<keyword evidence="3 9" id="KW-0963">Cytoplasm</keyword>
<keyword evidence="15" id="KW-1185">Reference proteome</keyword>
<feature type="binding site" evidence="11">
    <location>
        <begin position="6"/>
        <end position="11"/>
    </location>
    <ligand>
        <name>NADP(+)</name>
        <dbReference type="ChEBI" id="CHEBI:58349"/>
    </ligand>
</feature>
<comment type="subcellular location">
    <subcellularLocation>
        <location evidence="1 9">Cytoplasm</location>
    </subcellularLocation>
</comment>
<comment type="catalytic activity">
    <reaction evidence="9">
        <text>L-proline + NADP(+) = (S)-1-pyrroline-5-carboxylate + NADPH + 2 H(+)</text>
        <dbReference type="Rhea" id="RHEA:14109"/>
        <dbReference type="ChEBI" id="CHEBI:15378"/>
        <dbReference type="ChEBI" id="CHEBI:17388"/>
        <dbReference type="ChEBI" id="CHEBI:57783"/>
        <dbReference type="ChEBI" id="CHEBI:58349"/>
        <dbReference type="ChEBI" id="CHEBI:60039"/>
        <dbReference type="EC" id="1.5.1.2"/>
    </reaction>
</comment>
<keyword evidence="5 9" id="KW-0641">Proline biosynthesis</keyword>
<dbReference type="Proteomes" id="UP000317863">
    <property type="component" value="Unassembled WGS sequence"/>
</dbReference>
<evidence type="ECO:0000256" key="2">
    <source>
        <dbReference type="ARBA" id="ARBA00005525"/>
    </source>
</evidence>
<proteinExistence type="inferred from homology"/>
<protein>
    <recommendedName>
        <fullName evidence="9 10">Pyrroline-5-carboxylate reductase</fullName>
        <shortName evidence="9">P5C reductase</shortName>
        <shortName evidence="9">P5CR</shortName>
        <ecNumber evidence="9 10">1.5.1.2</ecNumber>
    </recommendedName>
    <alternativeName>
        <fullName evidence="9">PCA reductase</fullName>
    </alternativeName>
</protein>
<evidence type="ECO:0000256" key="6">
    <source>
        <dbReference type="ARBA" id="ARBA00022857"/>
    </source>
</evidence>
<dbReference type="UniPathway" id="UPA00098">
    <property type="reaction ID" value="UER00361"/>
</dbReference>
<dbReference type="PIRSF" id="PIRSF000193">
    <property type="entry name" value="Pyrrol-5-carb_rd"/>
    <property type="match status" value="1"/>
</dbReference>
<dbReference type="EMBL" id="SGJB01000006">
    <property type="protein sequence ID" value="TQQ84845.1"/>
    <property type="molecule type" value="Genomic_DNA"/>
</dbReference>
<dbReference type="InterPro" id="IPR028939">
    <property type="entry name" value="P5C_Rdtase_cat_N"/>
</dbReference>
<dbReference type="GO" id="GO:0055129">
    <property type="term" value="P:L-proline biosynthetic process"/>
    <property type="evidence" value="ECO:0007669"/>
    <property type="project" value="UniProtKB-UniRule"/>
</dbReference>
<comment type="catalytic activity">
    <reaction evidence="9">
        <text>L-proline + NAD(+) = (S)-1-pyrroline-5-carboxylate + NADH + 2 H(+)</text>
        <dbReference type="Rhea" id="RHEA:14105"/>
        <dbReference type="ChEBI" id="CHEBI:15378"/>
        <dbReference type="ChEBI" id="CHEBI:17388"/>
        <dbReference type="ChEBI" id="CHEBI:57540"/>
        <dbReference type="ChEBI" id="CHEBI:57945"/>
        <dbReference type="ChEBI" id="CHEBI:60039"/>
        <dbReference type="EC" id="1.5.1.2"/>
    </reaction>
</comment>
<evidence type="ECO:0000256" key="10">
    <source>
        <dbReference type="NCBIfam" id="TIGR00112"/>
    </source>
</evidence>
<evidence type="ECO:0000256" key="8">
    <source>
        <dbReference type="ARBA" id="ARBA00058118"/>
    </source>
</evidence>
<keyword evidence="6 9" id="KW-0521">NADP</keyword>
<dbReference type="SUPFAM" id="SSF51735">
    <property type="entry name" value="NAD(P)-binding Rossmann-fold domains"/>
    <property type="match status" value="1"/>
</dbReference>
<feature type="domain" description="Pyrroline-5-carboxylate reductase catalytic N-terminal" evidence="12">
    <location>
        <begin position="2"/>
        <end position="97"/>
    </location>
</feature>
<evidence type="ECO:0000259" key="12">
    <source>
        <dbReference type="Pfam" id="PF03807"/>
    </source>
</evidence>
<name>A0A544QVX6_9FIRM</name>
<evidence type="ECO:0000259" key="13">
    <source>
        <dbReference type="Pfam" id="PF14748"/>
    </source>
</evidence>
<keyword evidence="7 9" id="KW-0560">Oxidoreductase</keyword>
<evidence type="ECO:0000313" key="15">
    <source>
        <dbReference type="Proteomes" id="UP000317863"/>
    </source>
</evidence>
<dbReference type="Pfam" id="PF03807">
    <property type="entry name" value="F420_oxidored"/>
    <property type="match status" value="1"/>
</dbReference>
<dbReference type="EC" id="1.5.1.2" evidence="9 10"/>
<evidence type="ECO:0000256" key="3">
    <source>
        <dbReference type="ARBA" id="ARBA00022490"/>
    </source>
</evidence>
<evidence type="ECO:0000256" key="11">
    <source>
        <dbReference type="PIRSR" id="PIRSR000193-1"/>
    </source>
</evidence>
<evidence type="ECO:0000313" key="14">
    <source>
        <dbReference type="EMBL" id="TQQ84845.1"/>
    </source>
</evidence>
<dbReference type="PANTHER" id="PTHR11645">
    <property type="entry name" value="PYRROLINE-5-CARBOXYLATE REDUCTASE"/>
    <property type="match status" value="1"/>
</dbReference>
<dbReference type="GO" id="GO:0005737">
    <property type="term" value="C:cytoplasm"/>
    <property type="evidence" value="ECO:0007669"/>
    <property type="project" value="UniProtKB-SubCell"/>
</dbReference>
<comment type="similarity">
    <text evidence="2 9">Belongs to the pyrroline-5-carboxylate reductase family.</text>
</comment>
<dbReference type="AlphaFoldDB" id="A0A544QVX6"/>
<dbReference type="InterPro" id="IPR029036">
    <property type="entry name" value="P5CR_dimer"/>
</dbReference>
<dbReference type="InterPro" id="IPR000304">
    <property type="entry name" value="Pyrroline-COOH_reductase"/>
</dbReference>
<keyword evidence="4 9" id="KW-0028">Amino-acid biosynthesis</keyword>
<evidence type="ECO:0000256" key="1">
    <source>
        <dbReference type="ARBA" id="ARBA00004496"/>
    </source>
</evidence>
<dbReference type="Gene3D" id="1.10.3730.10">
    <property type="entry name" value="ProC C-terminal domain-like"/>
    <property type="match status" value="1"/>
</dbReference>
<dbReference type="PANTHER" id="PTHR11645:SF0">
    <property type="entry name" value="PYRROLINE-5-CARBOXYLATE REDUCTASE 3"/>
    <property type="match status" value="1"/>
</dbReference>
<dbReference type="InterPro" id="IPR036291">
    <property type="entry name" value="NAD(P)-bd_dom_sf"/>
</dbReference>
<dbReference type="OrthoDB" id="9805754at2"/>
<dbReference type="SUPFAM" id="SSF48179">
    <property type="entry name" value="6-phosphogluconate dehydrogenase C-terminal domain-like"/>
    <property type="match status" value="1"/>
</dbReference>
<dbReference type="NCBIfam" id="TIGR00112">
    <property type="entry name" value="proC"/>
    <property type="match status" value="1"/>
</dbReference>
<comment type="caution">
    <text evidence="14">The sequence shown here is derived from an EMBL/GenBank/DDBJ whole genome shotgun (WGS) entry which is preliminary data.</text>
</comment>